<dbReference type="GO" id="GO:0006508">
    <property type="term" value="P:proteolysis"/>
    <property type="evidence" value="ECO:0007669"/>
    <property type="project" value="UniProtKB-KW"/>
</dbReference>
<name>A0A2M7UCJ4_9BACT</name>
<feature type="domain" description="MPN" evidence="7">
    <location>
        <begin position="106"/>
        <end position="228"/>
    </location>
</feature>
<dbReference type="AlphaFoldDB" id="A0A2M7UCJ4"/>
<evidence type="ECO:0000256" key="5">
    <source>
        <dbReference type="ARBA" id="ARBA00023049"/>
    </source>
</evidence>
<dbReference type="Gene3D" id="3.40.140.10">
    <property type="entry name" value="Cytidine Deaminase, domain 2"/>
    <property type="match status" value="1"/>
</dbReference>
<dbReference type="EMBL" id="PFOE01000005">
    <property type="protein sequence ID" value="PIZ68947.1"/>
    <property type="molecule type" value="Genomic_DNA"/>
</dbReference>
<dbReference type="PROSITE" id="PS50249">
    <property type="entry name" value="MPN"/>
    <property type="match status" value="1"/>
</dbReference>
<keyword evidence="2" id="KW-0479">Metal-binding</keyword>
<evidence type="ECO:0000259" key="7">
    <source>
        <dbReference type="PROSITE" id="PS50249"/>
    </source>
</evidence>
<evidence type="ECO:0000313" key="9">
    <source>
        <dbReference type="Proteomes" id="UP000230177"/>
    </source>
</evidence>
<evidence type="ECO:0000256" key="1">
    <source>
        <dbReference type="ARBA" id="ARBA00022670"/>
    </source>
</evidence>
<reference evidence="9" key="1">
    <citation type="submission" date="2017-09" db="EMBL/GenBank/DDBJ databases">
        <title>Depth-based differentiation of microbial function through sediment-hosted aquifers and enrichment of novel symbionts in the deep terrestrial subsurface.</title>
        <authorList>
            <person name="Probst A.J."/>
            <person name="Ladd B."/>
            <person name="Jarett J.K."/>
            <person name="Geller-Mcgrath D.E."/>
            <person name="Sieber C.M.K."/>
            <person name="Emerson J.B."/>
            <person name="Anantharaman K."/>
            <person name="Thomas B.C."/>
            <person name="Malmstrom R."/>
            <person name="Stieglmeier M."/>
            <person name="Klingl A."/>
            <person name="Woyke T."/>
            <person name="Ryan C.M."/>
            <person name="Banfield J.F."/>
        </authorList>
    </citation>
    <scope>NUCLEOTIDE SEQUENCE [LARGE SCALE GENOMIC DNA]</scope>
</reference>
<evidence type="ECO:0000256" key="4">
    <source>
        <dbReference type="ARBA" id="ARBA00022833"/>
    </source>
</evidence>
<dbReference type="PROSITE" id="PS01302">
    <property type="entry name" value="UPF0758"/>
    <property type="match status" value="1"/>
</dbReference>
<comment type="caution">
    <text evidence="8">The sequence shown here is derived from an EMBL/GenBank/DDBJ whole genome shotgun (WGS) entry which is preliminary data.</text>
</comment>
<dbReference type="PANTHER" id="PTHR30471">
    <property type="entry name" value="DNA REPAIR PROTEIN RADC"/>
    <property type="match status" value="1"/>
</dbReference>
<evidence type="ECO:0000256" key="3">
    <source>
        <dbReference type="ARBA" id="ARBA00022801"/>
    </source>
</evidence>
<dbReference type="Proteomes" id="UP000230177">
    <property type="component" value="Unassembled WGS sequence"/>
</dbReference>
<keyword evidence="1" id="KW-0645">Protease</keyword>
<dbReference type="PANTHER" id="PTHR30471:SF3">
    <property type="entry name" value="UPF0758 PROTEIN YEES-RELATED"/>
    <property type="match status" value="1"/>
</dbReference>
<dbReference type="NCBIfam" id="NF000642">
    <property type="entry name" value="PRK00024.1"/>
    <property type="match status" value="1"/>
</dbReference>
<organism evidence="8 9">
    <name type="scientific">Candidatus Roizmanbacteria bacterium CG_4_10_14_0_2_um_filter_36_35</name>
    <dbReference type="NCBI Taxonomy" id="1974822"/>
    <lineage>
        <taxon>Bacteria</taxon>
        <taxon>Candidatus Roizmaniibacteriota</taxon>
    </lineage>
</organism>
<dbReference type="CDD" id="cd08071">
    <property type="entry name" value="MPN_DUF2466"/>
    <property type="match status" value="1"/>
</dbReference>
<evidence type="ECO:0000256" key="2">
    <source>
        <dbReference type="ARBA" id="ARBA00022723"/>
    </source>
</evidence>
<comment type="similarity">
    <text evidence="6">Belongs to the UPF0758 family.</text>
</comment>
<accession>A0A2M7UCJ4</accession>
<dbReference type="Gene3D" id="1.10.150.20">
    <property type="entry name" value="5' to 3' exonuclease, C-terminal subdomain"/>
    <property type="match status" value="1"/>
</dbReference>
<dbReference type="InterPro" id="IPR010994">
    <property type="entry name" value="RuvA_2-like"/>
</dbReference>
<dbReference type="InterPro" id="IPR046778">
    <property type="entry name" value="UPF0758_N"/>
</dbReference>
<keyword evidence="5" id="KW-0482">Metalloprotease</keyword>
<dbReference type="Pfam" id="PF20582">
    <property type="entry name" value="UPF0758_N"/>
    <property type="match status" value="1"/>
</dbReference>
<dbReference type="NCBIfam" id="TIGR00608">
    <property type="entry name" value="radc"/>
    <property type="match status" value="1"/>
</dbReference>
<gene>
    <name evidence="8" type="ORF">COY13_00135</name>
</gene>
<keyword evidence="3" id="KW-0378">Hydrolase</keyword>
<dbReference type="InterPro" id="IPR025657">
    <property type="entry name" value="RadC_JAB"/>
</dbReference>
<dbReference type="Pfam" id="PF04002">
    <property type="entry name" value="RadC"/>
    <property type="match status" value="1"/>
</dbReference>
<dbReference type="InterPro" id="IPR037518">
    <property type="entry name" value="MPN"/>
</dbReference>
<evidence type="ECO:0000256" key="6">
    <source>
        <dbReference type="RuleBase" id="RU003797"/>
    </source>
</evidence>
<keyword evidence="4" id="KW-0862">Zinc</keyword>
<sequence>MFNLNDLPKVERPRERLIKHGAEALSLQELLALIFGQGTRGEPVMKISQQLLSKFGSLQTLSETSIEDLRTIKGLGLAKSCQLKACFELSRRLNPSVVINKNNERITVSPNNIYQQLRSKIVNYHKEHLLIVSLDNRNKIIGIDTISVGTLNSSLIHPRETFEAAIKRHAAQIILCHNHPSGELTPSEDDLTVTRNLISAGKLLDIEVIDHLIITKEGFYSFVKEKIIF</sequence>
<protein>
    <recommendedName>
        <fullName evidence="7">MPN domain-containing protein</fullName>
    </recommendedName>
</protein>
<dbReference type="GO" id="GO:0046872">
    <property type="term" value="F:metal ion binding"/>
    <property type="evidence" value="ECO:0007669"/>
    <property type="project" value="UniProtKB-KW"/>
</dbReference>
<evidence type="ECO:0000313" key="8">
    <source>
        <dbReference type="EMBL" id="PIZ68947.1"/>
    </source>
</evidence>
<dbReference type="GO" id="GO:0008237">
    <property type="term" value="F:metallopeptidase activity"/>
    <property type="evidence" value="ECO:0007669"/>
    <property type="project" value="UniProtKB-KW"/>
</dbReference>
<dbReference type="InterPro" id="IPR020891">
    <property type="entry name" value="UPF0758_CS"/>
</dbReference>
<proteinExistence type="inferred from homology"/>
<dbReference type="InterPro" id="IPR001405">
    <property type="entry name" value="UPF0758"/>
</dbReference>
<dbReference type="SUPFAM" id="SSF47781">
    <property type="entry name" value="RuvA domain 2-like"/>
    <property type="match status" value="1"/>
</dbReference>